<dbReference type="AlphaFoldDB" id="A0A2P2J1A1"/>
<name>A0A2P2J1A1_RHIMU</name>
<proteinExistence type="predicted"/>
<protein>
    <submittedName>
        <fullName evidence="2">Uncharacterized protein</fullName>
    </submittedName>
</protein>
<dbReference type="EMBL" id="GGEC01006751">
    <property type="protein sequence ID" value="MBW87234.1"/>
    <property type="molecule type" value="Transcribed_RNA"/>
</dbReference>
<evidence type="ECO:0000256" key="1">
    <source>
        <dbReference type="SAM" id="MobiDB-lite"/>
    </source>
</evidence>
<accession>A0A2P2J1A1</accession>
<sequence length="20" mass="2342">MKSHGMNCSRENQYTTLQRG</sequence>
<organism evidence="2">
    <name type="scientific">Rhizophora mucronata</name>
    <name type="common">Asiatic mangrove</name>
    <dbReference type="NCBI Taxonomy" id="61149"/>
    <lineage>
        <taxon>Eukaryota</taxon>
        <taxon>Viridiplantae</taxon>
        <taxon>Streptophyta</taxon>
        <taxon>Embryophyta</taxon>
        <taxon>Tracheophyta</taxon>
        <taxon>Spermatophyta</taxon>
        <taxon>Magnoliopsida</taxon>
        <taxon>eudicotyledons</taxon>
        <taxon>Gunneridae</taxon>
        <taxon>Pentapetalae</taxon>
        <taxon>rosids</taxon>
        <taxon>fabids</taxon>
        <taxon>Malpighiales</taxon>
        <taxon>Rhizophoraceae</taxon>
        <taxon>Rhizophora</taxon>
    </lineage>
</organism>
<feature type="region of interest" description="Disordered" evidence="1">
    <location>
        <begin position="1"/>
        <end position="20"/>
    </location>
</feature>
<evidence type="ECO:0000313" key="2">
    <source>
        <dbReference type="EMBL" id="MBW87234.1"/>
    </source>
</evidence>
<feature type="compositionally biased region" description="Polar residues" evidence="1">
    <location>
        <begin position="9"/>
        <end position="20"/>
    </location>
</feature>
<reference evidence="2" key="1">
    <citation type="submission" date="2018-02" db="EMBL/GenBank/DDBJ databases">
        <title>Rhizophora mucronata_Transcriptome.</title>
        <authorList>
            <person name="Meera S.P."/>
            <person name="Sreeshan A."/>
            <person name="Augustine A."/>
        </authorList>
    </citation>
    <scope>NUCLEOTIDE SEQUENCE</scope>
    <source>
        <tissue evidence="2">Leaf</tissue>
    </source>
</reference>